<feature type="compositionally biased region" description="Basic and acidic residues" evidence="1">
    <location>
        <begin position="139"/>
        <end position="148"/>
    </location>
</feature>
<name>A0ABT5LX04_9GAMM</name>
<comment type="caution">
    <text evidence="2">The sequence shown here is derived from an EMBL/GenBank/DDBJ whole genome shotgun (WGS) entry which is preliminary data.</text>
</comment>
<proteinExistence type="predicted"/>
<evidence type="ECO:0000313" key="2">
    <source>
        <dbReference type="EMBL" id="MDC9598981.1"/>
    </source>
</evidence>
<organism evidence="2 3">
    <name type="scientific">Xenorhabdus anantnagensis</name>
    <dbReference type="NCBI Taxonomy" id="3025875"/>
    <lineage>
        <taxon>Bacteria</taxon>
        <taxon>Pseudomonadati</taxon>
        <taxon>Pseudomonadota</taxon>
        <taxon>Gammaproteobacteria</taxon>
        <taxon>Enterobacterales</taxon>
        <taxon>Morganellaceae</taxon>
        <taxon>Xenorhabdus</taxon>
    </lineage>
</organism>
<feature type="region of interest" description="Disordered" evidence="1">
    <location>
        <begin position="1"/>
        <end position="53"/>
    </location>
</feature>
<feature type="compositionally biased region" description="Basic and acidic residues" evidence="1">
    <location>
        <begin position="1"/>
        <end position="25"/>
    </location>
</feature>
<accession>A0ABT5LX04</accession>
<evidence type="ECO:0000313" key="3">
    <source>
        <dbReference type="Proteomes" id="UP001220225"/>
    </source>
</evidence>
<protein>
    <submittedName>
        <fullName evidence="2">Uncharacterized protein</fullName>
    </submittedName>
</protein>
<sequence length="159" mass="18044">MEGDHSPERDAGPIGERYGRREHNSKQRRVIYRVAGGGEGRRQLDNGQQESTEDHEIEYDRAGNAFIECLEAVGATIQRATQSLRAGARRLTDYVQLHCGGQRHAVETSELLKQSSERIDRATPAVREFLQAEQMLKQQKLERAEPKNKPYHSSYGPSR</sequence>
<reference evidence="2 3" key="1">
    <citation type="submission" date="2023-02" db="EMBL/GenBank/DDBJ databases">
        <title>Entomopathogenic bacteria.</title>
        <authorList>
            <person name="Machado R.A."/>
        </authorList>
    </citation>
    <scope>NUCLEOTIDE SEQUENCE [LARGE SCALE GENOMIC DNA]</scope>
    <source>
        <strain evidence="2 3">XENO-2</strain>
    </source>
</reference>
<gene>
    <name evidence="2" type="ORF">PSI14_19635</name>
</gene>
<feature type="region of interest" description="Disordered" evidence="1">
    <location>
        <begin position="138"/>
        <end position="159"/>
    </location>
</feature>
<dbReference type="Proteomes" id="UP001220225">
    <property type="component" value="Unassembled WGS sequence"/>
</dbReference>
<dbReference type="EMBL" id="JAQRFN010000060">
    <property type="protein sequence ID" value="MDC9598981.1"/>
    <property type="molecule type" value="Genomic_DNA"/>
</dbReference>
<keyword evidence="3" id="KW-1185">Reference proteome</keyword>
<evidence type="ECO:0000256" key="1">
    <source>
        <dbReference type="SAM" id="MobiDB-lite"/>
    </source>
</evidence>